<organism evidence="2 3">
    <name type="scientific">Desulfotruncus arcticus DSM 17038</name>
    <dbReference type="NCBI Taxonomy" id="1121424"/>
    <lineage>
        <taxon>Bacteria</taxon>
        <taxon>Bacillati</taxon>
        <taxon>Bacillota</taxon>
        <taxon>Clostridia</taxon>
        <taxon>Eubacteriales</taxon>
        <taxon>Desulfallaceae</taxon>
        <taxon>Desulfotruncus</taxon>
    </lineage>
</organism>
<dbReference type="OrthoDB" id="1640114at2"/>
<dbReference type="Proteomes" id="UP000199337">
    <property type="component" value="Unassembled WGS sequence"/>
</dbReference>
<evidence type="ECO:0000259" key="1">
    <source>
        <dbReference type="Pfam" id="PF00535"/>
    </source>
</evidence>
<gene>
    <name evidence="2" type="ORF">SAMN05660649_03721</name>
</gene>
<name>A0A1I2X017_9FIRM</name>
<dbReference type="PANTHER" id="PTHR22916:SF3">
    <property type="entry name" value="UDP-GLCNAC:BETAGAL BETA-1,3-N-ACETYLGLUCOSAMINYLTRANSFERASE-LIKE PROTEIN 1"/>
    <property type="match status" value="1"/>
</dbReference>
<dbReference type="InterPro" id="IPR001173">
    <property type="entry name" value="Glyco_trans_2-like"/>
</dbReference>
<dbReference type="GO" id="GO:0016758">
    <property type="term" value="F:hexosyltransferase activity"/>
    <property type="evidence" value="ECO:0007669"/>
    <property type="project" value="UniProtKB-ARBA"/>
</dbReference>
<evidence type="ECO:0000313" key="2">
    <source>
        <dbReference type="EMBL" id="SFH06792.1"/>
    </source>
</evidence>
<dbReference type="CDD" id="cd00761">
    <property type="entry name" value="Glyco_tranf_GTA_type"/>
    <property type="match status" value="1"/>
</dbReference>
<dbReference type="SUPFAM" id="SSF53448">
    <property type="entry name" value="Nucleotide-diphospho-sugar transferases"/>
    <property type="match status" value="1"/>
</dbReference>
<proteinExistence type="predicted"/>
<dbReference type="STRING" id="341036.SAMN05660649_03721"/>
<feature type="domain" description="Glycosyltransferase 2-like" evidence="1">
    <location>
        <begin position="5"/>
        <end position="132"/>
    </location>
</feature>
<dbReference type="EMBL" id="FOOX01000015">
    <property type="protein sequence ID" value="SFH06792.1"/>
    <property type="molecule type" value="Genomic_DNA"/>
</dbReference>
<sequence>MNKVSVIIPVYNVEKYLRQCLDSVINQTLQEIEIICIDDGSSDGSWLILEEYASRDYRIRILNQKNAGAGAARNRGLELATGEYLSFLDSDDFFEQNMLELAYAKAKEDDADIVVFRADFYWNNSDYFKPAPWTLQKKRIPAICPFAGTDIMGNPFRAFIGWAWDKLFRTAFIREKGYLFQEQRTSNDLLFVFSAVTDAKRITILDETLAHQRRAISSSLSVTREKSWDCFYYALIALREHLQRVGSFEKFKRDYIDYALHFSLWNINSIKGPAYEKLYNKLKGEWFKELGIEQLNAQDFEVKSEYQQYRYIKRTPFFFYKRLVVIVPIIQKIDSICRYFRDYGMLCTLQYIMGKIKKMVSCKLRRQAAGK</sequence>
<keyword evidence="2" id="KW-0808">Transferase</keyword>
<dbReference type="Gene3D" id="3.90.550.10">
    <property type="entry name" value="Spore Coat Polysaccharide Biosynthesis Protein SpsA, Chain A"/>
    <property type="match status" value="1"/>
</dbReference>
<protein>
    <submittedName>
        <fullName evidence="2">Glycosyltransferase involved in cell wall bisynthesis</fullName>
    </submittedName>
</protein>
<reference evidence="3" key="1">
    <citation type="submission" date="2016-10" db="EMBL/GenBank/DDBJ databases">
        <authorList>
            <person name="Varghese N."/>
            <person name="Submissions S."/>
        </authorList>
    </citation>
    <scope>NUCLEOTIDE SEQUENCE [LARGE SCALE GENOMIC DNA]</scope>
    <source>
        <strain evidence="3">DSM 17038</strain>
    </source>
</reference>
<accession>A0A1I2X017</accession>
<evidence type="ECO:0000313" key="3">
    <source>
        <dbReference type="Proteomes" id="UP000199337"/>
    </source>
</evidence>
<dbReference type="PANTHER" id="PTHR22916">
    <property type="entry name" value="GLYCOSYLTRANSFERASE"/>
    <property type="match status" value="1"/>
</dbReference>
<keyword evidence="3" id="KW-1185">Reference proteome</keyword>
<dbReference type="AlphaFoldDB" id="A0A1I2X017"/>
<dbReference type="Pfam" id="PF00535">
    <property type="entry name" value="Glycos_transf_2"/>
    <property type="match status" value="1"/>
</dbReference>
<dbReference type="InterPro" id="IPR029044">
    <property type="entry name" value="Nucleotide-diphossugar_trans"/>
</dbReference>